<feature type="transmembrane region" description="Helical" evidence="7">
    <location>
        <begin position="515"/>
        <end position="533"/>
    </location>
</feature>
<organism evidence="8 9">
    <name type="scientific">Gambusia affinis</name>
    <name type="common">Western mosquitofish</name>
    <name type="synonym">Heterandria affinis</name>
    <dbReference type="NCBI Taxonomy" id="33528"/>
    <lineage>
        <taxon>Eukaryota</taxon>
        <taxon>Metazoa</taxon>
        <taxon>Chordata</taxon>
        <taxon>Craniata</taxon>
        <taxon>Vertebrata</taxon>
        <taxon>Euteleostomi</taxon>
        <taxon>Actinopterygii</taxon>
        <taxon>Neopterygii</taxon>
        <taxon>Teleostei</taxon>
        <taxon>Neoteleostei</taxon>
        <taxon>Acanthomorphata</taxon>
        <taxon>Ovalentaria</taxon>
        <taxon>Atherinomorphae</taxon>
        <taxon>Cyprinodontiformes</taxon>
        <taxon>Poeciliidae</taxon>
        <taxon>Poeciliinae</taxon>
        <taxon>Gambusia</taxon>
    </lineage>
</organism>
<feature type="transmembrane region" description="Helical" evidence="7">
    <location>
        <begin position="479"/>
        <end position="503"/>
    </location>
</feature>
<dbReference type="SUPFAM" id="SSF103481">
    <property type="entry name" value="Multidrug resistance efflux transporter EmrE"/>
    <property type="match status" value="1"/>
</dbReference>
<evidence type="ECO:0000256" key="2">
    <source>
        <dbReference type="ARBA" id="ARBA00009976"/>
    </source>
</evidence>
<dbReference type="NCBIfam" id="TIGR00803">
    <property type="entry name" value="nst"/>
    <property type="match status" value="1"/>
</dbReference>
<dbReference type="GO" id="GO:0015165">
    <property type="term" value="F:pyrimidine nucleotide-sugar transmembrane transporter activity"/>
    <property type="evidence" value="ECO:0007669"/>
    <property type="project" value="InterPro"/>
</dbReference>
<dbReference type="PANTHER" id="PTHR10231">
    <property type="entry name" value="NUCLEOTIDE-SUGAR TRANSMEMBRANE TRANSPORTER"/>
    <property type="match status" value="1"/>
</dbReference>
<keyword evidence="5 7" id="KW-1133">Transmembrane helix</keyword>
<accession>A0A315VKE9</accession>
<dbReference type="GO" id="GO:0000139">
    <property type="term" value="C:Golgi membrane"/>
    <property type="evidence" value="ECO:0007669"/>
    <property type="project" value="UniProtKB-SubCell"/>
</dbReference>
<sequence length="635" mass="69840">MQQVCVPAGRCICGMSLSFSVLMTVGLLIKGGAKGAMMEASTRVMGMSAGKAACSIASPSMICKAVQGQTSKVGTHFELQRRRLHQSLVRHHSASHQQNPVSPGCLWRSGFWMKTMAKFFGVSHKKTPPFPLLLYHWGRWRDLKFPPQRPSQQVVALLSYTQSPPALTDSFVDFRLRQIRGSELHNLVNIEVVQQDPLRQLKDLTRLKNQLEAIQRRVETEVSAEFPQGSTVLGSPFLKGFLAGYVVAKLRSSAFLGVLLGTATGIYAAQSYQVPNIERTVKDYMSTMKKGPKMIVIKNVESQTPVRTKRQRANRIKWGFLLGLMVLIYGSHAPLITLTKVDGRVPFNASSCVLMIELAKLLISLLSLVFTGATSIPRSPPRLIAPYAIPAVLYTLNNNLVVVMQAYMDPSSFQILSNLKIASTALLYSACLGKRLRSEQWFALGLLTAAGGFHSYSSLDLQGPDRIDVDEGPRLHITAWGLFLVLVYAGVSGLAAVYTERVLKSQRLPLSVQNLYLYMFGVAINGLSSLSSIGSDQGFLEGYSGVVWAIIAGQAANGLLMSVVLKHGSGITRLFVISCSMLALFPQTMQLRLVSVMLILKVAFCLLGLSTKRLYLHHQDLPFSAQHQQLPLRAF</sequence>
<evidence type="ECO:0000256" key="1">
    <source>
        <dbReference type="ARBA" id="ARBA00004653"/>
    </source>
</evidence>
<dbReference type="STRING" id="33528.ENSGAFP00000012872"/>
<dbReference type="AlphaFoldDB" id="A0A315VKE9"/>
<dbReference type="EMBL" id="NHOQ01001578">
    <property type="protein sequence ID" value="PWA23632.1"/>
    <property type="molecule type" value="Genomic_DNA"/>
</dbReference>
<dbReference type="InterPro" id="IPR007271">
    <property type="entry name" value="Nuc_sug_transpt"/>
</dbReference>
<keyword evidence="3" id="KW-0762">Sugar transport</keyword>
<dbReference type="Proteomes" id="UP000250572">
    <property type="component" value="Unassembled WGS sequence"/>
</dbReference>
<comment type="caution">
    <text evidence="8">The sequence shown here is derived from an EMBL/GenBank/DDBJ whole genome shotgun (WGS) entry which is preliminary data.</text>
</comment>
<gene>
    <name evidence="8" type="ORF">CCH79_00006062</name>
</gene>
<feature type="transmembrane region" description="Helical" evidence="7">
    <location>
        <begin position="383"/>
        <end position="407"/>
    </location>
</feature>
<evidence type="ECO:0000313" key="9">
    <source>
        <dbReference type="Proteomes" id="UP000250572"/>
    </source>
</evidence>
<dbReference type="Pfam" id="PF15054">
    <property type="entry name" value="DUF4535"/>
    <property type="match status" value="1"/>
</dbReference>
<comment type="subcellular location">
    <subcellularLocation>
        <location evidence="1">Golgi apparatus membrane</location>
        <topology evidence="1">Multi-pass membrane protein</topology>
    </subcellularLocation>
</comment>
<protein>
    <submittedName>
        <fullName evidence="8">Uncharacterized protein</fullName>
    </submittedName>
</protein>
<comment type="similarity">
    <text evidence="2">Belongs to the nucleotide-sugar transporter family. SLC35A subfamily.</text>
</comment>
<evidence type="ECO:0000256" key="5">
    <source>
        <dbReference type="ARBA" id="ARBA00022989"/>
    </source>
</evidence>
<reference evidence="8 9" key="1">
    <citation type="journal article" date="2018" name="G3 (Bethesda)">
        <title>A High-Quality Reference Genome for the Invasive Mosquitofish Gambusia affinis Using a Chicago Library.</title>
        <authorList>
            <person name="Hoffberg S.L."/>
            <person name="Troendle N.J."/>
            <person name="Glenn T.C."/>
            <person name="Mahmud O."/>
            <person name="Louha S."/>
            <person name="Chalopin D."/>
            <person name="Bennetzen J.L."/>
            <person name="Mauricio R."/>
        </authorList>
    </citation>
    <scope>NUCLEOTIDE SEQUENCE [LARGE SCALE GENOMIC DNA]</scope>
    <source>
        <strain evidence="8">NE01/NJP1002.9</strain>
        <tissue evidence="8">Muscle</tissue>
    </source>
</reference>
<dbReference type="InterPro" id="IPR027854">
    <property type="entry name" value="STMP1"/>
</dbReference>
<feature type="transmembrane region" description="Helical" evidence="7">
    <location>
        <begin position="318"/>
        <end position="336"/>
    </location>
</feature>
<name>A0A315VKE9_GAMAF</name>
<evidence type="ECO:0000256" key="6">
    <source>
        <dbReference type="ARBA" id="ARBA00023136"/>
    </source>
</evidence>
<evidence type="ECO:0000256" key="7">
    <source>
        <dbReference type="SAM" id="Phobius"/>
    </source>
</evidence>
<evidence type="ECO:0000256" key="4">
    <source>
        <dbReference type="ARBA" id="ARBA00022692"/>
    </source>
</evidence>
<feature type="transmembrane region" description="Helical" evidence="7">
    <location>
        <begin position="593"/>
        <end position="609"/>
    </location>
</feature>
<feature type="transmembrane region" description="Helical" evidence="7">
    <location>
        <begin position="348"/>
        <end position="371"/>
    </location>
</feature>
<evidence type="ECO:0000256" key="3">
    <source>
        <dbReference type="ARBA" id="ARBA00022597"/>
    </source>
</evidence>
<evidence type="ECO:0000313" key="8">
    <source>
        <dbReference type="EMBL" id="PWA23632.1"/>
    </source>
</evidence>
<feature type="transmembrane region" description="Helical" evidence="7">
    <location>
        <begin position="6"/>
        <end position="29"/>
    </location>
</feature>
<keyword evidence="6 7" id="KW-0472">Membrane</keyword>
<keyword evidence="3" id="KW-0813">Transport</keyword>
<dbReference type="InterPro" id="IPR037185">
    <property type="entry name" value="EmrE-like"/>
</dbReference>
<keyword evidence="9" id="KW-1185">Reference proteome</keyword>
<keyword evidence="4 7" id="KW-0812">Transmembrane</keyword>
<dbReference type="Pfam" id="PF04142">
    <property type="entry name" value="Nuc_sug_transp"/>
    <property type="match status" value="1"/>
</dbReference>
<proteinExistence type="inferred from homology"/>
<feature type="transmembrane region" description="Helical" evidence="7">
    <location>
        <begin position="545"/>
        <end position="564"/>
    </location>
</feature>